<evidence type="ECO:0000313" key="1">
    <source>
        <dbReference type="EMBL" id="KAK2554157.1"/>
    </source>
</evidence>
<organism evidence="1 2">
    <name type="scientific">Acropora cervicornis</name>
    <name type="common">Staghorn coral</name>
    <dbReference type="NCBI Taxonomy" id="6130"/>
    <lineage>
        <taxon>Eukaryota</taxon>
        <taxon>Metazoa</taxon>
        <taxon>Cnidaria</taxon>
        <taxon>Anthozoa</taxon>
        <taxon>Hexacorallia</taxon>
        <taxon>Scleractinia</taxon>
        <taxon>Astrocoeniina</taxon>
        <taxon>Acroporidae</taxon>
        <taxon>Acropora</taxon>
    </lineage>
</organism>
<proteinExistence type="predicted"/>
<dbReference type="EMBL" id="JARQWQ010000072">
    <property type="protein sequence ID" value="KAK2554157.1"/>
    <property type="molecule type" value="Genomic_DNA"/>
</dbReference>
<reference evidence="1" key="2">
    <citation type="journal article" date="2023" name="Science">
        <title>Genomic signatures of disease resistance in endangered staghorn corals.</title>
        <authorList>
            <person name="Vollmer S.V."/>
            <person name="Selwyn J.D."/>
            <person name="Despard B.A."/>
            <person name="Roesel C.L."/>
        </authorList>
    </citation>
    <scope>NUCLEOTIDE SEQUENCE</scope>
    <source>
        <strain evidence="1">K2</strain>
    </source>
</reference>
<protein>
    <submittedName>
        <fullName evidence="1">Uncharacterized protein</fullName>
    </submittedName>
</protein>
<sequence>MAARYQSRGLATRHLNDPGLPYEQFQLDRRTDVLLSSTTPTKPIELLFKEIVEIMERHLTPKPIVIAERYKFHKYHQEEGHGYRDKALRDRLVCGISSQTNRRKLFGEAVI</sequence>
<name>A0AAD9Q3M8_ACRCE</name>
<accession>A0AAD9Q3M8</accession>
<gene>
    <name evidence="1" type="ORF">P5673_024512</name>
</gene>
<dbReference type="Proteomes" id="UP001249851">
    <property type="component" value="Unassembled WGS sequence"/>
</dbReference>
<reference evidence="1" key="1">
    <citation type="journal article" date="2023" name="G3 (Bethesda)">
        <title>Whole genome assembly and annotation of the endangered Caribbean coral Acropora cervicornis.</title>
        <authorList>
            <person name="Selwyn J.D."/>
            <person name="Vollmer S.V."/>
        </authorList>
    </citation>
    <scope>NUCLEOTIDE SEQUENCE</scope>
    <source>
        <strain evidence="1">K2</strain>
    </source>
</reference>
<keyword evidence="2" id="KW-1185">Reference proteome</keyword>
<evidence type="ECO:0000313" key="2">
    <source>
        <dbReference type="Proteomes" id="UP001249851"/>
    </source>
</evidence>
<dbReference type="AlphaFoldDB" id="A0AAD9Q3M8"/>
<comment type="caution">
    <text evidence="1">The sequence shown here is derived from an EMBL/GenBank/DDBJ whole genome shotgun (WGS) entry which is preliminary data.</text>
</comment>